<dbReference type="PANTHER" id="PTHR37813:SF1">
    <property type="entry name" value="FELS-2 PROPHAGE PROTEIN"/>
    <property type="match status" value="1"/>
</dbReference>
<protein>
    <submittedName>
        <fullName evidence="4">Phage tail tape measure protein</fullName>
    </submittedName>
</protein>
<sequence length="1566" mass="169459">MSGAATPLGNMVIKLGLDDADFGRGVQNAKKQVTYLAKEMQANMKIADMAGNQLGKLGTRYDGLTKIIGAQEKQVASLKKAYDESFVDGKATDSTKRLAAQLQDANGKLANYKQQLINTAGQMAELQVRTTGVTGQIAKVSAEMVKHGDRMQSVGSAMTKGLTVPIAGLATVVTKAAIDWESAFAGVKKTTDEVVDSNGKVVYSYDDLESSLRSMANELPATHTEIANVAEAAGQLGIQTENVSAFTKVMIDLGESTNMSAETAATELARFANITQMSQDKFSNLGSALVDLGNNFATTESEISAMALRLAGAGAQIGMSEGDILGFAAALSSVGVEAEAGGSAFSKVMVQMQLAVEKGSGAFEELKGHAEDQGVSWERLVSAVRNGGKELTGVSKEMGFTSSELKKMYKEADKSKTSLEQFADVAGLTSEQFSKMFKDDPSTAIMKFVEGLGKAEKNGTSAIKVLDDMDIKEVRLRDSLLRAANASDVFSGAVEMGNKAFGKNNALAEEAGKRYETTESKLKMLRNEATNAAIDLGGPFVDALRDGLESSKPLIKGLGDLAKKFSDMDPKAQRTIIKWIGLTAAAGPLLSITGKVTSGIGKLGGSFVDLSAKMAKKKAIAEFTKQFADGAVDVDTLSVALGGGASKFKLFGGAAATASGTGGLGAMTAALGPLGPAILGIVGVGGALAVGYGAWKLFGEEAWNSSQRVKRWGSDVGSATDETLTKIQTNTQKASGQFGLMADGFSTDSEAMVSNFEKIGQTIEDSLVKKITGLDSLLKELPESVSDSLKQMVTDEKESAEGALKTVQENTERITEIKKNASKNNREISASEAKIIRDLAKNTTQAYVETLDVSAKEKQKILSAMTGDVANATEEEAKLWLQSLGKQRQAAQQNAKASREEKEKYLEELGYNLDGEFAQKYLKAWDEINATTTQGFDQQMATILEKFPELQNEVALANGQLINGTDNAAQALIESNKRIVENARTLSSELAKNAEANAEKMAWTASEASASGKKAAQTWNDLVFDEKTSELKSNVRETVIEATKDSKTWNDLKLVVHDANLDSNAKKVIGEAAIVNGYWDGMAWKDKQAILEDEFSQTMYKALDDSGKWNELSIDAKTALLYSNTPETMAETMLNLGLWDDYQPEIKDLDAKNYKFLTTLSESEDKLKNWNDLPDETKELYADNYDFLTKIYESEDSFNRWNQLPNSDKKLLADNTDFLNKILTSESSWNQWTNLPVTEKKILADNTDLMTKVFSSQESYSAWSALPDNVKHMLANNEDILSKVRDGTISVEDYNQNVLPALKKLLGDNSDIIQKLSQGESSLNSYDSNNPAMKILNGDSSSTQQAAKTGGSALSIYDRNNPAMKYLKATDNASGPAYQATEGVKAFRQQRDHTVTLTSIVKNVTQWITEKISGHATGTNFHKGGHMMVNDQKGPLYKELIVEPDGNAYIPEGRNVIIPNAKRGTKVYTARQTKQMIPQYKNGVGVPRDATLIRNLQSVRNSESTQTITVDNSDLVQLMRQMLNAISRLTPEINVYPQNWDTKNDIRRTAQELALLTQIEGRGALE</sequence>
<dbReference type="NCBIfam" id="TIGR01760">
    <property type="entry name" value="tape_meas_TP901"/>
    <property type="match status" value="1"/>
</dbReference>
<dbReference type="PANTHER" id="PTHR37813">
    <property type="entry name" value="FELS-2 PROPHAGE PROTEIN"/>
    <property type="match status" value="1"/>
</dbReference>
<dbReference type="Proteomes" id="UP001183682">
    <property type="component" value="Unassembled WGS sequence"/>
</dbReference>
<name>A0AAE4HQR1_ENTGA</name>
<feature type="coiled-coil region" evidence="2">
    <location>
        <begin position="95"/>
        <end position="129"/>
    </location>
</feature>
<reference evidence="4" key="1">
    <citation type="submission" date="2023-03" db="EMBL/GenBank/DDBJ databases">
        <authorList>
            <person name="Shen W."/>
            <person name="Cai J."/>
        </authorList>
    </citation>
    <scope>NUCLEOTIDE SEQUENCE</scope>
    <source>
        <strain evidence="4">K69-2</strain>
    </source>
</reference>
<keyword evidence="1" id="KW-1188">Viral release from host cell</keyword>
<feature type="domain" description="Phage tail tape measure protein" evidence="3">
    <location>
        <begin position="212"/>
        <end position="394"/>
    </location>
</feature>
<dbReference type="EMBL" id="JARPZN010000007">
    <property type="protein sequence ID" value="MDT2690759.1"/>
    <property type="molecule type" value="Genomic_DNA"/>
</dbReference>
<keyword evidence="2" id="KW-0175">Coiled coil</keyword>
<feature type="coiled-coil region" evidence="2">
    <location>
        <begin position="881"/>
        <end position="908"/>
    </location>
</feature>
<organism evidence="4 5">
    <name type="scientific">Enterococcus gallinarum</name>
    <dbReference type="NCBI Taxonomy" id="1353"/>
    <lineage>
        <taxon>Bacteria</taxon>
        <taxon>Bacillati</taxon>
        <taxon>Bacillota</taxon>
        <taxon>Bacilli</taxon>
        <taxon>Lactobacillales</taxon>
        <taxon>Enterococcaceae</taxon>
        <taxon>Enterococcus</taxon>
    </lineage>
</organism>
<evidence type="ECO:0000256" key="2">
    <source>
        <dbReference type="SAM" id="Coils"/>
    </source>
</evidence>
<gene>
    <name evidence="4" type="ORF">P7E30_11175</name>
</gene>
<evidence type="ECO:0000256" key="1">
    <source>
        <dbReference type="ARBA" id="ARBA00022612"/>
    </source>
</evidence>
<evidence type="ECO:0000259" key="3">
    <source>
        <dbReference type="Pfam" id="PF10145"/>
    </source>
</evidence>
<comment type="caution">
    <text evidence="4">The sequence shown here is derived from an EMBL/GenBank/DDBJ whole genome shotgun (WGS) entry which is preliminary data.</text>
</comment>
<proteinExistence type="predicted"/>
<evidence type="ECO:0000313" key="4">
    <source>
        <dbReference type="EMBL" id="MDT2690759.1"/>
    </source>
</evidence>
<evidence type="ECO:0000313" key="5">
    <source>
        <dbReference type="Proteomes" id="UP001183682"/>
    </source>
</evidence>
<dbReference type="InterPro" id="IPR010090">
    <property type="entry name" value="Phage_tape_meas"/>
</dbReference>
<dbReference type="Pfam" id="PF10145">
    <property type="entry name" value="PhageMin_Tail"/>
    <property type="match status" value="1"/>
</dbReference>
<accession>A0AAE4HQR1</accession>